<accession>A0A6A6CZH5</accession>
<dbReference type="EMBL" id="ML993581">
    <property type="protein sequence ID" value="KAF2172554.1"/>
    <property type="molecule type" value="Genomic_DNA"/>
</dbReference>
<dbReference type="AlphaFoldDB" id="A0A6A6CZH5"/>
<dbReference type="RefSeq" id="XP_033673443.1">
    <property type="nucleotide sequence ID" value="XM_033804215.1"/>
</dbReference>
<protein>
    <recommendedName>
        <fullName evidence="4">Hydrophobin</fullName>
    </recommendedName>
</protein>
<evidence type="ECO:0000313" key="3">
    <source>
        <dbReference type="Proteomes" id="UP000799537"/>
    </source>
</evidence>
<keyword evidence="1" id="KW-0732">Signal</keyword>
<keyword evidence="3" id="KW-1185">Reference proteome</keyword>
<evidence type="ECO:0000256" key="1">
    <source>
        <dbReference type="SAM" id="SignalP"/>
    </source>
</evidence>
<dbReference type="GeneID" id="54557487"/>
<evidence type="ECO:0008006" key="4">
    <source>
        <dbReference type="Google" id="ProtNLM"/>
    </source>
</evidence>
<evidence type="ECO:0000313" key="2">
    <source>
        <dbReference type="EMBL" id="KAF2172554.1"/>
    </source>
</evidence>
<dbReference type="Proteomes" id="UP000799537">
    <property type="component" value="Unassembled WGS sequence"/>
</dbReference>
<dbReference type="OrthoDB" id="4225815at2759"/>
<feature type="signal peptide" evidence="1">
    <location>
        <begin position="1"/>
        <end position="17"/>
    </location>
</feature>
<proteinExistence type="predicted"/>
<name>A0A6A6CZH5_ZASCE</name>
<organism evidence="2 3">
    <name type="scientific">Zasmidium cellare ATCC 36951</name>
    <dbReference type="NCBI Taxonomy" id="1080233"/>
    <lineage>
        <taxon>Eukaryota</taxon>
        <taxon>Fungi</taxon>
        <taxon>Dikarya</taxon>
        <taxon>Ascomycota</taxon>
        <taxon>Pezizomycotina</taxon>
        <taxon>Dothideomycetes</taxon>
        <taxon>Dothideomycetidae</taxon>
        <taxon>Mycosphaerellales</taxon>
        <taxon>Mycosphaerellaceae</taxon>
        <taxon>Zasmidium</taxon>
    </lineage>
</organism>
<reference evidence="2" key="1">
    <citation type="journal article" date="2020" name="Stud. Mycol.">
        <title>101 Dothideomycetes genomes: a test case for predicting lifestyles and emergence of pathogens.</title>
        <authorList>
            <person name="Haridas S."/>
            <person name="Albert R."/>
            <person name="Binder M."/>
            <person name="Bloem J."/>
            <person name="Labutti K."/>
            <person name="Salamov A."/>
            <person name="Andreopoulos B."/>
            <person name="Baker S."/>
            <person name="Barry K."/>
            <person name="Bills G."/>
            <person name="Bluhm B."/>
            <person name="Cannon C."/>
            <person name="Castanera R."/>
            <person name="Culley D."/>
            <person name="Daum C."/>
            <person name="Ezra D."/>
            <person name="Gonzalez J."/>
            <person name="Henrissat B."/>
            <person name="Kuo A."/>
            <person name="Liang C."/>
            <person name="Lipzen A."/>
            <person name="Lutzoni F."/>
            <person name="Magnuson J."/>
            <person name="Mondo S."/>
            <person name="Nolan M."/>
            <person name="Ohm R."/>
            <person name="Pangilinan J."/>
            <person name="Park H.-J."/>
            <person name="Ramirez L."/>
            <person name="Alfaro M."/>
            <person name="Sun H."/>
            <person name="Tritt A."/>
            <person name="Yoshinaga Y."/>
            <person name="Zwiers L.-H."/>
            <person name="Turgeon B."/>
            <person name="Goodwin S."/>
            <person name="Spatafora J."/>
            <person name="Crous P."/>
            <person name="Grigoriev I."/>
        </authorList>
    </citation>
    <scope>NUCLEOTIDE SEQUENCE</scope>
    <source>
        <strain evidence="2">ATCC 36951</strain>
    </source>
</reference>
<feature type="chain" id="PRO_5025417767" description="Hydrophobin" evidence="1">
    <location>
        <begin position="18"/>
        <end position="102"/>
    </location>
</feature>
<gene>
    <name evidence="2" type="ORF">M409DRAFT_17785</name>
</gene>
<sequence length="102" mass="9842">MQFTTIATLLFVALGAAAPTEQYLPEKGDGSGSNLCSNDQKAACCDGSGTGLLGGVLGGILSGNCALTVIGGSCTQGSIACCPTSGQTGLVNVGSICAPITL</sequence>